<proteinExistence type="predicted"/>
<evidence type="ECO:0000313" key="2">
    <source>
        <dbReference type="Proteomes" id="UP001054837"/>
    </source>
</evidence>
<evidence type="ECO:0000313" key="1">
    <source>
        <dbReference type="EMBL" id="GIY84454.1"/>
    </source>
</evidence>
<comment type="caution">
    <text evidence="1">The sequence shown here is derived from an EMBL/GenBank/DDBJ whole genome shotgun (WGS) entry which is preliminary data.</text>
</comment>
<keyword evidence="2" id="KW-1185">Reference proteome</keyword>
<reference evidence="1 2" key="1">
    <citation type="submission" date="2021-06" db="EMBL/GenBank/DDBJ databases">
        <title>Caerostris darwini draft genome.</title>
        <authorList>
            <person name="Kono N."/>
            <person name="Arakawa K."/>
        </authorList>
    </citation>
    <scope>NUCLEOTIDE SEQUENCE [LARGE SCALE GENOMIC DNA]</scope>
</reference>
<dbReference type="AlphaFoldDB" id="A0AAV4WS01"/>
<organism evidence="1 2">
    <name type="scientific">Caerostris darwini</name>
    <dbReference type="NCBI Taxonomy" id="1538125"/>
    <lineage>
        <taxon>Eukaryota</taxon>
        <taxon>Metazoa</taxon>
        <taxon>Ecdysozoa</taxon>
        <taxon>Arthropoda</taxon>
        <taxon>Chelicerata</taxon>
        <taxon>Arachnida</taxon>
        <taxon>Araneae</taxon>
        <taxon>Araneomorphae</taxon>
        <taxon>Entelegynae</taxon>
        <taxon>Araneoidea</taxon>
        <taxon>Araneidae</taxon>
        <taxon>Caerostris</taxon>
    </lineage>
</organism>
<gene>
    <name evidence="1" type="ORF">CDAR_278841</name>
</gene>
<protein>
    <submittedName>
        <fullName evidence="1">Uncharacterized protein</fullName>
    </submittedName>
</protein>
<name>A0AAV4WS01_9ARAC</name>
<dbReference type="Proteomes" id="UP001054837">
    <property type="component" value="Unassembled WGS sequence"/>
</dbReference>
<sequence length="192" mass="21140">MPSNSSGMNRCSFAGVVPEKSKQGSGASSSLDLELRFHIIEVKIYLLNLDRFIHLRTSPNLCCKCSQTLFERLFYSWNTSTQLIRSLDSGCTHDSKLPPRTGRIPMRFGQVFSRPVTNASEGAFLNPGGGAAPTAHPVLTLRRGRLLRLFSLEKTVCIEGKLLSTFAPVEGISIRNLSCCGKVFKLETGLFL</sequence>
<accession>A0AAV4WS01</accession>
<dbReference type="EMBL" id="BPLQ01014930">
    <property type="protein sequence ID" value="GIY84454.1"/>
    <property type="molecule type" value="Genomic_DNA"/>
</dbReference>